<keyword evidence="1" id="KW-1133">Transmembrane helix</keyword>
<feature type="transmembrane region" description="Helical" evidence="1">
    <location>
        <begin position="133"/>
        <end position="154"/>
    </location>
</feature>
<comment type="caution">
    <text evidence="2">The sequence shown here is derived from an EMBL/GenBank/DDBJ whole genome shotgun (WGS) entry which is preliminary data.</text>
</comment>
<evidence type="ECO:0000313" key="2">
    <source>
        <dbReference type="EMBL" id="CAG8585567.1"/>
    </source>
</evidence>
<gene>
    <name evidence="2" type="ORF">POCULU_LOCUS6707</name>
</gene>
<dbReference type="Proteomes" id="UP000789572">
    <property type="component" value="Unassembled WGS sequence"/>
</dbReference>
<feature type="transmembrane region" description="Helical" evidence="1">
    <location>
        <begin position="161"/>
        <end position="182"/>
    </location>
</feature>
<feature type="transmembrane region" description="Helical" evidence="1">
    <location>
        <begin position="188"/>
        <end position="209"/>
    </location>
</feature>
<keyword evidence="1" id="KW-0472">Membrane</keyword>
<sequence length="352" mass="39934">MTRFKGSSAVIVSLAVLGTVLIFFPRPKDGSIPAQDKSRFTGYPAWHGTWQGFDPFVLDAAAGFSVLVGGIAGFLSIIWTNPSYHIPAKCVTSFYDGSHVTPTTLFNRLLAYYILFTHFAGTAFLVFDLGKLWLTFGVLHNAWEVAILLLLFMGGRVKNQWFFIILFAYIFIVVALGVFLPWPYDAIIFKWQGLCSDFALPTVFIIIYVNTRKYVRNYASDTIPLVLVEDTDDVKHGLFPTTIEHPKQLIPLIFASIVHTGGNILATWFLQSLKAFLVFQFCYIISYPIYAYYIYLDTHYENASSVKRYYLPKRPLWIDIVIGIWSIIMSFLMMAIGVIIGNNDVKDNINDM</sequence>
<name>A0A9N9G8X1_9GLOM</name>
<feature type="transmembrane region" description="Helical" evidence="1">
    <location>
        <begin position="109"/>
        <end position="127"/>
    </location>
</feature>
<organism evidence="2 3">
    <name type="scientific">Paraglomus occultum</name>
    <dbReference type="NCBI Taxonomy" id="144539"/>
    <lineage>
        <taxon>Eukaryota</taxon>
        <taxon>Fungi</taxon>
        <taxon>Fungi incertae sedis</taxon>
        <taxon>Mucoromycota</taxon>
        <taxon>Glomeromycotina</taxon>
        <taxon>Glomeromycetes</taxon>
        <taxon>Paraglomerales</taxon>
        <taxon>Paraglomeraceae</taxon>
        <taxon>Paraglomus</taxon>
    </lineage>
</organism>
<accession>A0A9N9G8X1</accession>
<keyword evidence="1" id="KW-0812">Transmembrane</keyword>
<feature type="transmembrane region" description="Helical" evidence="1">
    <location>
        <begin position="276"/>
        <end position="295"/>
    </location>
</feature>
<dbReference type="AlphaFoldDB" id="A0A9N9G8X1"/>
<reference evidence="2" key="1">
    <citation type="submission" date="2021-06" db="EMBL/GenBank/DDBJ databases">
        <authorList>
            <person name="Kallberg Y."/>
            <person name="Tangrot J."/>
            <person name="Rosling A."/>
        </authorList>
    </citation>
    <scope>NUCLEOTIDE SEQUENCE</scope>
    <source>
        <strain evidence="2">IA702</strain>
    </source>
</reference>
<proteinExistence type="predicted"/>
<protein>
    <submittedName>
        <fullName evidence="2">3976_t:CDS:1</fullName>
    </submittedName>
</protein>
<feature type="transmembrane region" description="Helical" evidence="1">
    <location>
        <begin position="56"/>
        <end position="79"/>
    </location>
</feature>
<feature type="transmembrane region" description="Helical" evidence="1">
    <location>
        <begin position="249"/>
        <end position="270"/>
    </location>
</feature>
<dbReference type="OrthoDB" id="2327125at2759"/>
<feature type="transmembrane region" description="Helical" evidence="1">
    <location>
        <begin position="7"/>
        <end position="24"/>
    </location>
</feature>
<evidence type="ECO:0000313" key="3">
    <source>
        <dbReference type="Proteomes" id="UP000789572"/>
    </source>
</evidence>
<dbReference type="EMBL" id="CAJVPJ010001302">
    <property type="protein sequence ID" value="CAG8585567.1"/>
    <property type="molecule type" value="Genomic_DNA"/>
</dbReference>
<keyword evidence="3" id="KW-1185">Reference proteome</keyword>
<evidence type="ECO:0000256" key="1">
    <source>
        <dbReference type="SAM" id="Phobius"/>
    </source>
</evidence>
<feature type="transmembrane region" description="Helical" evidence="1">
    <location>
        <begin position="316"/>
        <end position="340"/>
    </location>
</feature>